<organism evidence="2 3">
    <name type="scientific">Cuscuta europaea</name>
    <name type="common">European dodder</name>
    <dbReference type="NCBI Taxonomy" id="41803"/>
    <lineage>
        <taxon>Eukaryota</taxon>
        <taxon>Viridiplantae</taxon>
        <taxon>Streptophyta</taxon>
        <taxon>Embryophyta</taxon>
        <taxon>Tracheophyta</taxon>
        <taxon>Spermatophyta</taxon>
        <taxon>Magnoliopsida</taxon>
        <taxon>eudicotyledons</taxon>
        <taxon>Gunneridae</taxon>
        <taxon>Pentapetalae</taxon>
        <taxon>asterids</taxon>
        <taxon>lamiids</taxon>
        <taxon>Solanales</taxon>
        <taxon>Convolvulaceae</taxon>
        <taxon>Cuscuteae</taxon>
        <taxon>Cuscuta</taxon>
        <taxon>Cuscuta subgen. Cuscuta</taxon>
    </lineage>
</organism>
<protein>
    <recommendedName>
        <fullName evidence="1">Aminotransferase-like plant mobile domain-containing protein</fullName>
    </recommendedName>
</protein>
<evidence type="ECO:0000313" key="2">
    <source>
        <dbReference type="EMBL" id="CAH9079630.1"/>
    </source>
</evidence>
<dbReference type="InterPro" id="IPR044824">
    <property type="entry name" value="MAIN-like"/>
</dbReference>
<feature type="domain" description="Aminotransferase-like plant mobile" evidence="1">
    <location>
        <begin position="2"/>
        <end position="115"/>
    </location>
</feature>
<keyword evidence="3" id="KW-1185">Reference proteome</keyword>
<accession>A0A9P1E5E9</accession>
<reference evidence="2" key="1">
    <citation type="submission" date="2022-07" db="EMBL/GenBank/DDBJ databases">
        <authorList>
            <person name="Macas J."/>
            <person name="Novak P."/>
            <person name="Neumann P."/>
        </authorList>
    </citation>
    <scope>NUCLEOTIDE SEQUENCE</scope>
</reference>
<comment type="caution">
    <text evidence="2">The sequence shown here is derived from an EMBL/GenBank/DDBJ whole genome shotgun (WGS) entry which is preliminary data.</text>
</comment>
<dbReference type="PANTHER" id="PTHR46033">
    <property type="entry name" value="PROTEIN MAIN-LIKE 2"/>
    <property type="match status" value="1"/>
</dbReference>
<dbReference type="EMBL" id="CAMAPE010000011">
    <property type="protein sequence ID" value="CAH9079630.1"/>
    <property type="molecule type" value="Genomic_DNA"/>
</dbReference>
<sequence length="141" mass="16654">MMWMSYTHEILGQSPHVGREHTEIWRARVPLICFHVVEHHFPDRVLQQFGLQQVISGPCDTYVDLHKIDRREKHTEDWGMHHIQYITMWDERAAYIVHGTPSLVPTASADYMRWFYTITCSSLPVFIYPPIIISPTQSLFM</sequence>
<dbReference type="Pfam" id="PF10536">
    <property type="entry name" value="PMD"/>
    <property type="match status" value="1"/>
</dbReference>
<dbReference type="OrthoDB" id="1751334at2759"/>
<dbReference type="Proteomes" id="UP001152484">
    <property type="component" value="Unassembled WGS sequence"/>
</dbReference>
<dbReference type="GO" id="GO:0010073">
    <property type="term" value="P:meristem maintenance"/>
    <property type="evidence" value="ECO:0007669"/>
    <property type="project" value="InterPro"/>
</dbReference>
<proteinExistence type="predicted"/>
<gene>
    <name evidence="2" type="ORF">CEURO_LOCUS7174</name>
</gene>
<dbReference type="PANTHER" id="PTHR46033:SF8">
    <property type="entry name" value="PROTEIN MAINTENANCE OF MERISTEMS-LIKE"/>
    <property type="match status" value="1"/>
</dbReference>
<name>A0A9P1E5E9_CUSEU</name>
<dbReference type="InterPro" id="IPR019557">
    <property type="entry name" value="AminoTfrase-like_pln_mobile"/>
</dbReference>
<dbReference type="AlphaFoldDB" id="A0A9P1E5E9"/>
<evidence type="ECO:0000259" key="1">
    <source>
        <dbReference type="Pfam" id="PF10536"/>
    </source>
</evidence>
<evidence type="ECO:0000313" key="3">
    <source>
        <dbReference type="Proteomes" id="UP001152484"/>
    </source>
</evidence>